<dbReference type="GO" id="GO:0019239">
    <property type="term" value="F:deaminase activity"/>
    <property type="evidence" value="ECO:0007669"/>
    <property type="project" value="TreeGrafter"/>
</dbReference>
<dbReference type="SUPFAM" id="SSF55298">
    <property type="entry name" value="YjgF-like"/>
    <property type="match status" value="1"/>
</dbReference>
<accession>I5C9C2</accession>
<dbReference type="CDD" id="cd00448">
    <property type="entry name" value="YjgF_YER057c_UK114_family"/>
    <property type="match status" value="1"/>
</dbReference>
<name>I5C9C2_9BACT</name>
<dbReference type="Pfam" id="PF01042">
    <property type="entry name" value="Ribonuc_L-PSP"/>
    <property type="match status" value="1"/>
</dbReference>
<comment type="caution">
    <text evidence="2">The sequence shown here is derived from an EMBL/GenBank/DDBJ whole genome shotgun (WGS) entry which is preliminary data.</text>
</comment>
<reference evidence="2 3" key="1">
    <citation type="submission" date="2012-05" db="EMBL/GenBank/DDBJ databases">
        <title>Genome sequence of Nitritalea halalkaliphila LW7.</title>
        <authorList>
            <person name="Jangir P.K."/>
            <person name="Singh A."/>
            <person name="Shivaji S."/>
            <person name="Sharma R."/>
        </authorList>
    </citation>
    <scope>NUCLEOTIDE SEQUENCE [LARGE SCALE GENOMIC DNA]</scope>
    <source>
        <strain evidence="2 3">LW7</strain>
    </source>
</reference>
<evidence type="ECO:0000313" key="3">
    <source>
        <dbReference type="Proteomes" id="UP000005551"/>
    </source>
</evidence>
<gene>
    <name evidence="2" type="ORF">A3SI_03528</name>
</gene>
<organism evidence="2 3">
    <name type="scientific">Nitritalea halalkaliphila LW7</name>
    <dbReference type="NCBI Taxonomy" id="1189621"/>
    <lineage>
        <taxon>Bacteria</taxon>
        <taxon>Pseudomonadati</taxon>
        <taxon>Bacteroidota</taxon>
        <taxon>Cytophagia</taxon>
        <taxon>Cytophagales</taxon>
        <taxon>Cyclobacteriaceae</taxon>
        <taxon>Nitritalea</taxon>
    </lineage>
</organism>
<evidence type="ECO:0000256" key="1">
    <source>
        <dbReference type="ARBA" id="ARBA00010552"/>
    </source>
</evidence>
<dbReference type="PATRIC" id="fig|1189621.3.peg.737"/>
<dbReference type="FunFam" id="3.30.1330.40:FF:000001">
    <property type="entry name" value="L-PSP family endoribonuclease"/>
    <property type="match status" value="1"/>
</dbReference>
<dbReference type="GO" id="GO:0005829">
    <property type="term" value="C:cytosol"/>
    <property type="evidence" value="ECO:0007669"/>
    <property type="project" value="TreeGrafter"/>
</dbReference>
<dbReference type="EMBL" id="AJYA01000006">
    <property type="protein sequence ID" value="EIM78424.1"/>
    <property type="molecule type" value="Genomic_DNA"/>
</dbReference>
<dbReference type="AlphaFoldDB" id="I5C9C2"/>
<dbReference type="PANTHER" id="PTHR11803:SF58">
    <property type="entry name" value="PROTEIN HMF1-RELATED"/>
    <property type="match status" value="1"/>
</dbReference>
<dbReference type="Proteomes" id="UP000005551">
    <property type="component" value="Unassembled WGS sequence"/>
</dbReference>
<dbReference type="OrthoDB" id="9803101at2"/>
<dbReference type="InterPro" id="IPR006056">
    <property type="entry name" value="RidA"/>
</dbReference>
<protein>
    <submittedName>
        <fullName evidence="2">Endoribonuclease l-psp</fullName>
    </submittedName>
</protein>
<dbReference type="PANTHER" id="PTHR11803">
    <property type="entry name" value="2-IMINOBUTANOATE/2-IMINOPROPANOATE DEAMINASE RIDA"/>
    <property type="match status" value="1"/>
</dbReference>
<dbReference type="RefSeq" id="WP_009053556.1">
    <property type="nucleotide sequence ID" value="NZ_AJYA01000006.1"/>
</dbReference>
<comment type="similarity">
    <text evidence="1">Belongs to the RutC family.</text>
</comment>
<dbReference type="Gene3D" id="3.30.1330.40">
    <property type="entry name" value="RutC-like"/>
    <property type="match status" value="1"/>
</dbReference>
<dbReference type="InterPro" id="IPR006175">
    <property type="entry name" value="YjgF/YER057c/UK114"/>
</dbReference>
<proteinExistence type="inferred from homology"/>
<dbReference type="STRING" id="1189621.A3SI_03528"/>
<keyword evidence="3" id="KW-1185">Reference proteome</keyword>
<sequence>MSKQIIYTAEAPAPIGPYSQAVLVGGTLYVSGQIPLDAATGELINENLTEETHMVMKNLEAVLRAAGFGFSDVVKCTIFIRDMGAFGTINEAYGQYFKENPPARETVEVSRLPKDVNVEISCIAVK</sequence>
<dbReference type="InterPro" id="IPR035959">
    <property type="entry name" value="RutC-like_sf"/>
</dbReference>
<evidence type="ECO:0000313" key="2">
    <source>
        <dbReference type="EMBL" id="EIM78424.1"/>
    </source>
</evidence>
<dbReference type="NCBIfam" id="TIGR00004">
    <property type="entry name" value="Rid family detoxifying hydrolase"/>
    <property type="match status" value="1"/>
</dbReference>